<dbReference type="CDD" id="cd06222">
    <property type="entry name" value="RNase_H_like"/>
    <property type="match status" value="1"/>
</dbReference>
<dbReference type="PANTHER" id="PTHR47074">
    <property type="entry name" value="BNAC02G40300D PROTEIN"/>
    <property type="match status" value="1"/>
</dbReference>
<dbReference type="Pfam" id="PF13456">
    <property type="entry name" value="RVT_3"/>
    <property type="match status" value="1"/>
</dbReference>
<dbReference type="Pfam" id="PF13966">
    <property type="entry name" value="zf-RVT"/>
    <property type="match status" value="1"/>
</dbReference>
<reference evidence="3 4" key="1">
    <citation type="submission" date="2024-04" db="EMBL/GenBank/DDBJ databases">
        <title>Genome assembly C_amara_ONT_v2.</title>
        <authorList>
            <person name="Yant L."/>
            <person name="Moore C."/>
            <person name="Slenker M."/>
        </authorList>
    </citation>
    <scope>NUCLEOTIDE SEQUENCE [LARGE SCALE GENOMIC DNA]</scope>
    <source>
        <tissue evidence="3">Leaf</tissue>
    </source>
</reference>
<proteinExistence type="predicted"/>
<dbReference type="InterPro" id="IPR044730">
    <property type="entry name" value="RNase_H-like_dom_plant"/>
</dbReference>
<dbReference type="EMBL" id="JBANAX010000888">
    <property type="protein sequence ID" value="KAL1189747.1"/>
    <property type="molecule type" value="Genomic_DNA"/>
</dbReference>
<organism evidence="3 4">
    <name type="scientific">Cardamine amara subsp. amara</name>
    <dbReference type="NCBI Taxonomy" id="228776"/>
    <lineage>
        <taxon>Eukaryota</taxon>
        <taxon>Viridiplantae</taxon>
        <taxon>Streptophyta</taxon>
        <taxon>Embryophyta</taxon>
        <taxon>Tracheophyta</taxon>
        <taxon>Spermatophyta</taxon>
        <taxon>Magnoliopsida</taxon>
        <taxon>eudicotyledons</taxon>
        <taxon>Gunneridae</taxon>
        <taxon>Pentapetalae</taxon>
        <taxon>rosids</taxon>
        <taxon>malvids</taxon>
        <taxon>Brassicales</taxon>
        <taxon>Brassicaceae</taxon>
        <taxon>Cardamineae</taxon>
        <taxon>Cardamine</taxon>
    </lineage>
</organism>
<dbReference type="InterPro" id="IPR036397">
    <property type="entry name" value="RNaseH_sf"/>
</dbReference>
<evidence type="ECO:0000259" key="2">
    <source>
        <dbReference type="Pfam" id="PF13966"/>
    </source>
</evidence>
<feature type="domain" description="Reverse transcriptase zinc-binding" evidence="2">
    <location>
        <begin position="76"/>
        <end position="152"/>
    </location>
</feature>
<evidence type="ECO:0008006" key="5">
    <source>
        <dbReference type="Google" id="ProtNLM"/>
    </source>
</evidence>
<dbReference type="InterPro" id="IPR002156">
    <property type="entry name" value="RNaseH_domain"/>
</dbReference>
<gene>
    <name evidence="3" type="ORF">V5N11_036227</name>
</gene>
<dbReference type="Gene3D" id="3.30.420.10">
    <property type="entry name" value="Ribonuclease H-like superfamily/Ribonuclease H"/>
    <property type="match status" value="1"/>
</dbReference>
<protein>
    <recommendedName>
        <fullName evidence="5">Reverse transcriptase</fullName>
    </recommendedName>
</protein>
<evidence type="ECO:0000313" key="3">
    <source>
        <dbReference type="EMBL" id="KAL1189747.1"/>
    </source>
</evidence>
<dbReference type="Proteomes" id="UP001558713">
    <property type="component" value="Unassembled WGS sequence"/>
</dbReference>
<dbReference type="InterPro" id="IPR026960">
    <property type="entry name" value="RVT-Znf"/>
</dbReference>
<evidence type="ECO:0000259" key="1">
    <source>
        <dbReference type="Pfam" id="PF13456"/>
    </source>
</evidence>
<dbReference type="PANTHER" id="PTHR47074:SF53">
    <property type="entry name" value="REVERSE TRANSCRIPTASE-LIKE PROTEIN"/>
    <property type="match status" value="1"/>
</dbReference>
<sequence>MDINLKVESLISAQGAWKIEVLKDIFIQEDADRILSFPPALSLADSWVWAYTREGVYNVKSGNWLGSRKVASQAQQTETNKRVNELKTQSWKIDTEPKIRLFLWRLLSGALTVAERIIAHGMQANSICSVCRNGAESIKHVMFDCFVAKQVWRNTCIPVDQWNLDSVEAYIKKLYEAMNKTSLNINHRRVIPWLLWGIWKERNSRVYAVVIGDPHITTGRALEESYLWFIMKEDNSPAQSHNSLPRRVQKNWQRPRQGILKCNVNSFWSNPRRMCGGSWIFRDCNGEVIYHAREAFLAASNRIAAEFRCVLWTLRSLLDIHIENVEIWSDCGAMVEAVKNPKDWPRYRSYIDLFEKLRRGFRSCILEASSSQANTVARRIAASVILEGRFNSYLAAGDPSWLSSLIISEKSSGR</sequence>
<keyword evidence="4" id="KW-1185">Reference proteome</keyword>
<comment type="caution">
    <text evidence="3">The sequence shown here is derived from an EMBL/GenBank/DDBJ whole genome shotgun (WGS) entry which is preliminary data.</text>
</comment>
<dbReference type="AlphaFoldDB" id="A0ABD0Z527"/>
<name>A0ABD0Z527_CARAN</name>
<accession>A0ABD0Z527</accession>
<dbReference type="InterPro" id="IPR052929">
    <property type="entry name" value="RNase_H-like_EbsB-rel"/>
</dbReference>
<feature type="domain" description="RNase H type-1" evidence="1">
    <location>
        <begin position="264"/>
        <end position="382"/>
    </location>
</feature>
<evidence type="ECO:0000313" key="4">
    <source>
        <dbReference type="Proteomes" id="UP001558713"/>
    </source>
</evidence>